<evidence type="ECO:0000313" key="2">
    <source>
        <dbReference type="Proteomes" id="UP000703893"/>
    </source>
</evidence>
<dbReference type="EMBL" id="VGJX01000280">
    <property type="protein sequence ID" value="MBM3274647.1"/>
    <property type="molecule type" value="Genomic_DNA"/>
</dbReference>
<evidence type="ECO:0000313" key="1">
    <source>
        <dbReference type="EMBL" id="MBM3274647.1"/>
    </source>
</evidence>
<reference evidence="1 2" key="1">
    <citation type="submission" date="2019-03" db="EMBL/GenBank/DDBJ databases">
        <title>Lake Tanganyika Metagenome-Assembled Genomes (MAGs).</title>
        <authorList>
            <person name="Tran P."/>
        </authorList>
    </citation>
    <scope>NUCLEOTIDE SEQUENCE [LARGE SCALE GENOMIC DNA]</scope>
    <source>
        <strain evidence="1">K_DeepCast_65m_m2_236</strain>
    </source>
</reference>
<sequence length="125" mass="14086">MWSSVYDICRDRFPNAKQFLADSINYMGYSDKAELNEPGAYEQGVALRDWIAAERGFDEFPIMWGAYMWADGETERADDGFNAVCPLDYMADGIHPSNPLGAEGLAELLKDRMTELSETAVWFAP</sequence>
<protein>
    <submittedName>
        <fullName evidence="1">Uncharacterized protein</fullName>
    </submittedName>
</protein>
<organism evidence="1 2">
    <name type="scientific">Candidatus Tanganyikabacteria bacterium</name>
    <dbReference type="NCBI Taxonomy" id="2961651"/>
    <lineage>
        <taxon>Bacteria</taxon>
        <taxon>Bacillati</taxon>
        <taxon>Candidatus Sericytochromatia</taxon>
        <taxon>Candidatus Tanganyikabacteria</taxon>
    </lineage>
</organism>
<dbReference type="AlphaFoldDB" id="A0A937X5G9"/>
<accession>A0A937X5G9</accession>
<proteinExistence type="predicted"/>
<comment type="caution">
    <text evidence="1">The sequence shown here is derived from an EMBL/GenBank/DDBJ whole genome shotgun (WGS) entry which is preliminary data.</text>
</comment>
<name>A0A937X5G9_9BACT</name>
<dbReference type="Proteomes" id="UP000703893">
    <property type="component" value="Unassembled WGS sequence"/>
</dbReference>
<gene>
    <name evidence="1" type="ORF">FJZ00_05820</name>
</gene>